<dbReference type="KEGG" id="mcui:G8O30_00785"/>
<proteinExistence type="predicted"/>
<accession>A0A7S8C9B7</accession>
<evidence type="ECO:0000256" key="2">
    <source>
        <dbReference type="ARBA" id="ARBA00023125"/>
    </source>
</evidence>
<feature type="DNA-binding region" description="H-T-H motif" evidence="3">
    <location>
        <begin position="57"/>
        <end position="76"/>
    </location>
</feature>
<dbReference type="InterPro" id="IPR009057">
    <property type="entry name" value="Homeodomain-like_sf"/>
</dbReference>
<gene>
    <name evidence="5" type="ORF">G8O30_00785</name>
</gene>
<evidence type="ECO:0000256" key="1">
    <source>
        <dbReference type="ARBA" id="ARBA00022491"/>
    </source>
</evidence>
<dbReference type="PROSITE" id="PS50977">
    <property type="entry name" value="HTH_TETR_2"/>
    <property type="match status" value="1"/>
</dbReference>
<protein>
    <submittedName>
        <fullName evidence="5">TetR/AcrR family transcriptional regulator</fullName>
    </submittedName>
</protein>
<dbReference type="InterPro" id="IPR001647">
    <property type="entry name" value="HTH_TetR"/>
</dbReference>
<dbReference type="PANTHER" id="PTHR43479:SF7">
    <property type="entry name" value="TETR-FAMILY TRANSCRIPTIONAL REGULATOR"/>
    <property type="match status" value="1"/>
</dbReference>
<reference evidence="5 6" key="1">
    <citation type="submission" date="2019-07" db="EMBL/GenBank/DDBJ databases">
        <title>Genome sequence of 2 isolates from Red Sea Mangroves.</title>
        <authorList>
            <person name="Sefrji F."/>
            <person name="Michoud G."/>
            <person name="Merlino G."/>
            <person name="Daffonchio D."/>
        </authorList>
    </citation>
    <scope>NUCLEOTIDE SEQUENCE [LARGE SCALE GENOMIC DNA]</scope>
    <source>
        <strain evidence="5 6">R1DC41</strain>
    </source>
</reference>
<dbReference type="InterPro" id="IPR050624">
    <property type="entry name" value="HTH-type_Tx_Regulator"/>
</dbReference>
<dbReference type="Proteomes" id="UP000593626">
    <property type="component" value="Chromosome"/>
</dbReference>
<keyword evidence="6" id="KW-1185">Reference proteome</keyword>
<dbReference type="Pfam" id="PF00440">
    <property type="entry name" value="TetR_N"/>
    <property type="match status" value="1"/>
</dbReference>
<organism evidence="5 6">
    <name type="scientific">Mangrovibacillus cuniculi</name>
    <dbReference type="NCBI Taxonomy" id="2593652"/>
    <lineage>
        <taxon>Bacteria</taxon>
        <taxon>Bacillati</taxon>
        <taxon>Bacillota</taxon>
        <taxon>Bacilli</taxon>
        <taxon>Bacillales</taxon>
        <taxon>Bacillaceae</taxon>
        <taxon>Mangrovibacillus</taxon>
    </lineage>
</organism>
<keyword evidence="2 3" id="KW-0238">DNA-binding</keyword>
<dbReference type="AlphaFoldDB" id="A0A7S8C9B7"/>
<dbReference type="PANTHER" id="PTHR43479">
    <property type="entry name" value="ACREF/ENVCD OPERON REPRESSOR-RELATED"/>
    <property type="match status" value="1"/>
</dbReference>
<keyword evidence="1" id="KW-0678">Repressor</keyword>
<sequence length="228" mass="25950">MLILLVKRHLYKRCSKKFKGGCSVSDIGADLRVVRTKEAIKTAFIELAEEKGFEATSVKDITTKAMINRGTFYSHYQDKYDLMTKCEEELVKELENKIIQKMPLVIANMETNNSDTLPFALLVPFFAFLQQNKRLVRILLGPKGDLSFHTKLKILMTNALFQGTSRPIINEEHLLVPREYFVSYVSSAHLGVIQEWVHSDRAEPPEEIARIIATMTINGPFFAAGLKK</sequence>
<dbReference type="GO" id="GO:0003677">
    <property type="term" value="F:DNA binding"/>
    <property type="evidence" value="ECO:0007669"/>
    <property type="project" value="UniProtKB-UniRule"/>
</dbReference>
<evidence type="ECO:0000259" key="4">
    <source>
        <dbReference type="PROSITE" id="PS50977"/>
    </source>
</evidence>
<evidence type="ECO:0000313" key="5">
    <source>
        <dbReference type="EMBL" id="QPC45613.1"/>
    </source>
</evidence>
<evidence type="ECO:0000313" key="6">
    <source>
        <dbReference type="Proteomes" id="UP000593626"/>
    </source>
</evidence>
<dbReference type="Pfam" id="PF14278">
    <property type="entry name" value="TetR_C_8"/>
    <property type="match status" value="1"/>
</dbReference>
<dbReference type="InterPro" id="IPR039532">
    <property type="entry name" value="TetR_C_Firmicutes"/>
</dbReference>
<evidence type="ECO:0000256" key="3">
    <source>
        <dbReference type="PROSITE-ProRule" id="PRU00335"/>
    </source>
</evidence>
<dbReference type="Gene3D" id="1.10.357.10">
    <property type="entry name" value="Tetracycline Repressor, domain 2"/>
    <property type="match status" value="1"/>
</dbReference>
<name>A0A7S8C9B7_9BACI</name>
<feature type="domain" description="HTH tetR-type" evidence="4">
    <location>
        <begin position="34"/>
        <end position="94"/>
    </location>
</feature>
<dbReference type="EMBL" id="CP049742">
    <property type="protein sequence ID" value="QPC45613.1"/>
    <property type="molecule type" value="Genomic_DNA"/>
</dbReference>
<dbReference type="SUPFAM" id="SSF46689">
    <property type="entry name" value="Homeodomain-like"/>
    <property type="match status" value="1"/>
</dbReference>